<dbReference type="Gene3D" id="3.20.20.100">
    <property type="entry name" value="NADP-dependent oxidoreductase domain"/>
    <property type="match status" value="1"/>
</dbReference>
<dbReference type="PANTHER" id="PTHR43312">
    <property type="entry name" value="D-THREO-ALDOSE 1-DEHYDROGENASE"/>
    <property type="match status" value="1"/>
</dbReference>
<protein>
    <submittedName>
        <fullName evidence="2">Spore coat polysaccharide biosynthesis protein SpsF</fullName>
    </submittedName>
</protein>
<dbReference type="CDD" id="cd19097">
    <property type="entry name" value="AKR_unchar"/>
    <property type="match status" value="1"/>
</dbReference>
<dbReference type="Pfam" id="PF00248">
    <property type="entry name" value="Aldo_ket_red"/>
    <property type="match status" value="1"/>
</dbReference>
<dbReference type="InterPro" id="IPR029044">
    <property type="entry name" value="Nucleotide-diphossugar_trans"/>
</dbReference>
<dbReference type="Proteomes" id="UP000183076">
    <property type="component" value="Unassembled WGS sequence"/>
</dbReference>
<dbReference type="EMBL" id="FNNB01000011">
    <property type="protein sequence ID" value="SDX67673.1"/>
    <property type="molecule type" value="Genomic_DNA"/>
</dbReference>
<dbReference type="InterPro" id="IPR023210">
    <property type="entry name" value="NADP_OxRdtase_dom"/>
</dbReference>
<reference evidence="3" key="1">
    <citation type="submission" date="2016-10" db="EMBL/GenBank/DDBJ databases">
        <authorList>
            <person name="Varghese N."/>
            <person name="Submissions S."/>
        </authorList>
    </citation>
    <scope>NUCLEOTIDE SEQUENCE [LARGE SCALE GENOMIC DNA]</scope>
    <source>
        <strain evidence="3">DSM 10014</strain>
    </source>
</reference>
<feature type="domain" description="NADP-dependent oxidoreductase" evidence="1">
    <location>
        <begin position="238"/>
        <end position="520"/>
    </location>
</feature>
<organism evidence="2 3">
    <name type="scientific">Sulfitobacter pontiacus</name>
    <dbReference type="NCBI Taxonomy" id="60137"/>
    <lineage>
        <taxon>Bacteria</taxon>
        <taxon>Pseudomonadati</taxon>
        <taxon>Pseudomonadota</taxon>
        <taxon>Alphaproteobacteria</taxon>
        <taxon>Rhodobacterales</taxon>
        <taxon>Roseobacteraceae</taxon>
        <taxon>Sulfitobacter</taxon>
    </lineage>
</organism>
<dbReference type="AlphaFoldDB" id="A0A1H3DMD2"/>
<accession>A0A1H3DMD2</accession>
<dbReference type="InterPro" id="IPR053135">
    <property type="entry name" value="AKR2_Oxidoreductase"/>
</dbReference>
<dbReference type="InterPro" id="IPR036812">
    <property type="entry name" value="NAD(P)_OxRdtase_dom_sf"/>
</dbReference>
<evidence type="ECO:0000313" key="2">
    <source>
        <dbReference type="EMBL" id="SDX67673.1"/>
    </source>
</evidence>
<dbReference type="STRING" id="60137.SAMN04488041_11157"/>
<dbReference type="Pfam" id="PF02348">
    <property type="entry name" value="CTP_transf_3"/>
    <property type="match status" value="1"/>
</dbReference>
<evidence type="ECO:0000259" key="1">
    <source>
        <dbReference type="Pfam" id="PF00248"/>
    </source>
</evidence>
<proteinExistence type="predicted"/>
<dbReference type="InterPro" id="IPR003329">
    <property type="entry name" value="Cytidylyl_trans"/>
</dbReference>
<gene>
    <name evidence="2" type="ORF">SAMN04488041_11157</name>
</gene>
<evidence type="ECO:0000313" key="3">
    <source>
        <dbReference type="Proteomes" id="UP000183076"/>
    </source>
</evidence>
<name>A0A1H3DMD2_9RHOB</name>
<dbReference type="Gene3D" id="3.90.550.10">
    <property type="entry name" value="Spore Coat Polysaccharide Biosynthesis Protein SpsA, Chain A"/>
    <property type="match status" value="1"/>
</dbReference>
<dbReference type="PANTHER" id="PTHR43312:SF1">
    <property type="entry name" value="NADP-DEPENDENT OXIDOREDUCTASE DOMAIN-CONTAINING PROTEIN"/>
    <property type="match status" value="1"/>
</dbReference>
<dbReference type="SUPFAM" id="SSF53448">
    <property type="entry name" value="Nucleotide-diphospho-sugar transferases"/>
    <property type="match status" value="1"/>
</dbReference>
<sequence>MTEPLVIIQARVGSRRLPAKSLVNFRGLPIAILAARRAASRGHNVVLATSTEASDDMLVNAAAAAGLAVVRGPLDDVLARFCKVLGDTGDRTPVLRLTGDNIVPDGGLITEVIEAFETVGADYMTTGTFPSGLPYGVSIEITRAGHLRAAHAEATTAYEREHVTPWIRARFATVVFEHYRAMALDRFRLTIDTMDDLISMDRVFPKGCTPENVPWLDIVKRSHLGQFQPTASSSCGDLILGTAQLGMQYGINNSSAIRPEVGRNMIREAIANGVAWVDTARAYGASEQTIGSVIAAGWDDRVNVITKLSPLAEWKPKDQPKGARAAAEASLWASCQALGKSRLDTVLIHRQSHWDAWDGVISGLLREWVDAGRIRCLGVSVQSPEELDAALHVTDLTHIQMPFNILDHRWDKILPRLEQVRRDRPLTVHIRSVFLQGLLLSDDSKKWFRAGHPNWTATQKWLSATSERLEQSGIDALCINWVRGLSWVDGVVVGMDNPDQLQRNISIFSEPPLPTEALRRLPNNKPFLAPHTLDPAQWKSGL</sequence>
<dbReference type="RefSeq" id="WP_074637663.1">
    <property type="nucleotide sequence ID" value="NZ_FNNB01000011.1"/>
</dbReference>
<dbReference type="SUPFAM" id="SSF51430">
    <property type="entry name" value="NAD(P)-linked oxidoreductase"/>
    <property type="match status" value="1"/>
</dbReference>